<dbReference type="PROSITE" id="PS51864">
    <property type="entry name" value="ASTACIN"/>
    <property type="match status" value="1"/>
</dbReference>
<keyword evidence="2" id="KW-0645">Protease</keyword>
<evidence type="ECO:0000256" key="1">
    <source>
        <dbReference type="PROSITE-ProRule" id="PRU01211"/>
    </source>
</evidence>
<dbReference type="Pfam" id="PF22486">
    <property type="entry name" value="MATH_2"/>
    <property type="match status" value="1"/>
</dbReference>
<dbReference type="PANTHER" id="PTHR10127">
    <property type="entry name" value="DISCOIDIN, CUB, EGF, LAMININ , AND ZINC METALLOPROTEASE DOMAIN CONTAINING"/>
    <property type="match status" value="1"/>
</dbReference>
<comment type="caution">
    <text evidence="1">Lacks conserved residue(s) required for the propagation of feature annotation.</text>
</comment>
<feature type="domain" description="Peptidase M12A" evidence="4">
    <location>
        <begin position="1"/>
        <end position="62"/>
    </location>
</feature>
<sequence>MSSVQSTPYDYLSVMHYGKNSFSNGEGSTIITKQTEFQDLIGQHIEMSEYDAFELNGLYKCNSSTSFLSRCSFDDTSLCQMQVCSTAKRGWQTVNSVDGVNVTDHTYLGKESNGTSLFMHFSVEGRNESDSARLESTKMTPTRDCKIQCLQFYYYHSGRTPDNHWRLHHVPLNAKKAFKLEFEARKNAGQSSGGFSLDDINVSQTECPQIWQIRNFEKLMIDTRIGSYVYSPLYYSSEGYRYQALLRNMASYYAMSFRLVSGAFDGQLQWPCPWRQVTFQIFDQNPNMQKRMSYEESITTDPTLTSGGRYVWDNPRLSGSLTITGNESVFVGPDVTINYQQAINNNFLFRKNFEFIKGGDVIVLISMQDISGLLQTNSVACPTVNVKNINATPSDSAKQGSCFSSSTLLSSLISMPALCLLVLRFLRD</sequence>
<comment type="cofactor">
    <cofactor evidence="2">
        <name>Zn(2+)</name>
        <dbReference type="ChEBI" id="CHEBI:29105"/>
    </cofactor>
    <text evidence="2">Binds 1 zinc ion per subunit.</text>
</comment>
<dbReference type="InterPro" id="IPR000998">
    <property type="entry name" value="MAM_dom"/>
</dbReference>
<accession>A0A5A9PPH3</accession>
<dbReference type="Proteomes" id="UP000324632">
    <property type="component" value="Chromosome 3"/>
</dbReference>
<organism evidence="5 6">
    <name type="scientific">Triplophysa tibetana</name>
    <dbReference type="NCBI Taxonomy" id="1572043"/>
    <lineage>
        <taxon>Eukaryota</taxon>
        <taxon>Metazoa</taxon>
        <taxon>Chordata</taxon>
        <taxon>Craniata</taxon>
        <taxon>Vertebrata</taxon>
        <taxon>Euteleostomi</taxon>
        <taxon>Actinopterygii</taxon>
        <taxon>Neopterygii</taxon>
        <taxon>Teleostei</taxon>
        <taxon>Ostariophysi</taxon>
        <taxon>Cypriniformes</taxon>
        <taxon>Nemacheilidae</taxon>
        <taxon>Triplophysa</taxon>
    </lineage>
</organism>
<evidence type="ECO:0000259" key="3">
    <source>
        <dbReference type="PROSITE" id="PS50060"/>
    </source>
</evidence>
<dbReference type="SMART" id="SM00137">
    <property type="entry name" value="MAM"/>
    <property type="match status" value="1"/>
</dbReference>
<dbReference type="EMBL" id="SOYY01000003">
    <property type="protein sequence ID" value="KAA0722846.1"/>
    <property type="molecule type" value="Genomic_DNA"/>
</dbReference>
<keyword evidence="2" id="KW-0479">Metal-binding</keyword>
<reference evidence="5 6" key="1">
    <citation type="journal article" date="2019" name="Mol. Ecol. Resour.">
        <title>Chromosome-level genome assembly of Triplophysa tibetana, a fish adapted to the harsh high-altitude environment of the Tibetan Plateau.</title>
        <authorList>
            <person name="Yang X."/>
            <person name="Liu H."/>
            <person name="Ma Z."/>
            <person name="Zou Y."/>
            <person name="Zou M."/>
            <person name="Mao Y."/>
            <person name="Li X."/>
            <person name="Wang H."/>
            <person name="Chen T."/>
            <person name="Wang W."/>
            <person name="Yang R."/>
        </authorList>
    </citation>
    <scope>NUCLEOTIDE SEQUENCE [LARGE SCALE GENOMIC DNA]</scope>
    <source>
        <strain evidence="5">TTIB1903HZAU</strain>
        <tissue evidence="5">Muscle</tissue>
    </source>
</reference>
<dbReference type="CDD" id="cd06263">
    <property type="entry name" value="MAM"/>
    <property type="match status" value="1"/>
</dbReference>
<keyword evidence="2" id="KW-0482">Metalloprotease</keyword>
<dbReference type="GO" id="GO:0004222">
    <property type="term" value="F:metalloendopeptidase activity"/>
    <property type="evidence" value="ECO:0007669"/>
    <property type="project" value="UniProtKB-UniRule"/>
</dbReference>
<dbReference type="AlphaFoldDB" id="A0A5A9PPH3"/>
<dbReference type="SUPFAM" id="SSF49899">
    <property type="entry name" value="Concanavalin A-like lectins/glucanases"/>
    <property type="match status" value="1"/>
</dbReference>
<dbReference type="SUPFAM" id="SSF49599">
    <property type="entry name" value="TRAF domain-like"/>
    <property type="match status" value="1"/>
</dbReference>
<dbReference type="GO" id="GO:0016020">
    <property type="term" value="C:membrane"/>
    <property type="evidence" value="ECO:0007669"/>
    <property type="project" value="InterPro"/>
</dbReference>
<protein>
    <recommendedName>
        <fullName evidence="2">Metalloendopeptidase</fullName>
        <ecNumber evidence="2">3.4.24.-</ecNumber>
    </recommendedName>
</protein>
<dbReference type="PRINTS" id="PR00480">
    <property type="entry name" value="ASTACIN"/>
</dbReference>
<dbReference type="InterPro" id="IPR001506">
    <property type="entry name" value="Peptidase_M12A"/>
</dbReference>
<dbReference type="FunFam" id="2.60.210.10:FF:000009">
    <property type="entry name" value="Meprin A subunit"/>
    <property type="match status" value="1"/>
</dbReference>
<dbReference type="GO" id="GO:0046872">
    <property type="term" value="F:metal ion binding"/>
    <property type="evidence" value="ECO:0007669"/>
    <property type="project" value="UniProtKB-KW"/>
</dbReference>
<proteinExistence type="predicted"/>
<dbReference type="InterPro" id="IPR008974">
    <property type="entry name" value="TRAF-like"/>
</dbReference>
<dbReference type="GO" id="GO:0006508">
    <property type="term" value="P:proteolysis"/>
    <property type="evidence" value="ECO:0007669"/>
    <property type="project" value="UniProtKB-KW"/>
</dbReference>
<gene>
    <name evidence="5" type="ORF">E1301_Tti008654</name>
</gene>
<evidence type="ECO:0000256" key="2">
    <source>
        <dbReference type="RuleBase" id="RU361183"/>
    </source>
</evidence>
<dbReference type="Pfam" id="PF00629">
    <property type="entry name" value="MAM"/>
    <property type="match status" value="1"/>
</dbReference>
<dbReference type="Gene3D" id="3.40.390.10">
    <property type="entry name" value="Collagenase (Catalytic Domain)"/>
    <property type="match status" value="1"/>
</dbReference>
<feature type="domain" description="MAM" evidence="3">
    <location>
        <begin position="69"/>
        <end position="209"/>
    </location>
</feature>
<comment type="caution">
    <text evidence="5">The sequence shown here is derived from an EMBL/GenBank/DDBJ whole genome shotgun (WGS) entry which is preliminary data.</text>
</comment>
<keyword evidence="2" id="KW-0378">Hydrolase</keyword>
<dbReference type="InterPro" id="IPR013320">
    <property type="entry name" value="ConA-like_dom_sf"/>
</dbReference>
<dbReference type="InterPro" id="IPR002083">
    <property type="entry name" value="MATH/TRAF_dom"/>
</dbReference>
<dbReference type="SUPFAM" id="SSF55486">
    <property type="entry name" value="Metalloproteases ('zincins'), catalytic domain"/>
    <property type="match status" value="1"/>
</dbReference>
<dbReference type="Gene3D" id="2.60.120.200">
    <property type="match status" value="2"/>
</dbReference>
<name>A0A5A9PPH3_9TELE</name>
<dbReference type="InterPro" id="IPR024079">
    <property type="entry name" value="MetalloPept_cat_dom_sf"/>
</dbReference>
<keyword evidence="2" id="KW-0862">Zinc</keyword>
<dbReference type="PANTHER" id="PTHR10127:SF903">
    <property type="entry name" value="MEPRIN A SUBUNIT"/>
    <property type="match status" value="1"/>
</dbReference>
<dbReference type="Pfam" id="PF01400">
    <property type="entry name" value="Astacin"/>
    <property type="match status" value="1"/>
</dbReference>
<evidence type="ECO:0000259" key="4">
    <source>
        <dbReference type="PROSITE" id="PS51864"/>
    </source>
</evidence>
<dbReference type="PROSITE" id="PS50060">
    <property type="entry name" value="MAM_2"/>
    <property type="match status" value="1"/>
</dbReference>
<dbReference type="EC" id="3.4.24.-" evidence="2"/>
<evidence type="ECO:0000313" key="5">
    <source>
        <dbReference type="EMBL" id="KAA0722846.1"/>
    </source>
</evidence>
<dbReference type="Gene3D" id="2.60.210.10">
    <property type="entry name" value="Apoptosis, Tumor Necrosis Factor Receptor Associated Protein 2, Chain A"/>
    <property type="match status" value="1"/>
</dbReference>
<evidence type="ECO:0000313" key="6">
    <source>
        <dbReference type="Proteomes" id="UP000324632"/>
    </source>
</evidence>
<keyword evidence="6" id="KW-1185">Reference proteome</keyword>